<protein>
    <recommendedName>
        <fullName evidence="4">TIGR02300 family protein</fullName>
    </recommendedName>
</protein>
<dbReference type="AlphaFoldDB" id="A0A0M9GND7"/>
<evidence type="ECO:0008006" key="4">
    <source>
        <dbReference type="Google" id="ProtNLM"/>
    </source>
</evidence>
<sequence length="149" mass="16105">MAKAELGTKRTCPETDKKFYDLNKDPVVSPYTGKSYPLSFFDLPTGPSRAKPAPPIQAVQPKSVEDEDEDDLELEGADVVSLEDADDDDTGSDDTKNMPDLGDNTDDDIDDVDLAGDDDDDTFLADDDDDDDDDVSGMVNVSGDDDDDS</sequence>
<gene>
    <name evidence="2" type="ORF">SU32_05680</name>
</gene>
<organism evidence="2 3">
    <name type="scientific">Ahrensia marina</name>
    <dbReference type="NCBI Taxonomy" id="1514904"/>
    <lineage>
        <taxon>Bacteria</taxon>
        <taxon>Pseudomonadati</taxon>
        <taxon>Pseudomonadota</taxon>
        <taxon>Alphaproteobacteria</taxon>
        <taxon>Hyphomicrobiales</taxon>
        <taxon>Ahrensiaceae</taxon>
        <taxon>Ahrensia</taxon>
    </lineage>
</organism>
<dbReference type="PATRIC" id="fig|1514904.3.peg.3162"/>
<evidence type="ECO:0000256" key="1">
    <source>
        <dbReference type="SAM" id="MobiDB-lite"/>
    </source>
</evidence>
<dbReference type="EMBL" id="JXMU01000007">
    <property type="protein sequence ID" value="KPB01863.1"/>
    <property type="molecule type" value="Genomic_DNA"/>
</dbReference>
<feature type="compositionally biased region" description="Acidic residues" evidence="1">
    <location>
        <begin position="65"/>
        <end position="92"/>
    </location>
</feature>
<dbReference type="OrthoDB" id="9815689at2"/>
<evidence type="ECO:0000313" key="3">
    <source>
        <dbReference type="Proteomes" id="UP000038011"/>
    </source>
</evidence>
<dbReference type="InterPro" id="IPR012644">
    <property type="entry name" value="CHP02300_FYDLN_acid"/>
</dbReference>
<feature type="compositionally biased region" description="Acidic residues" evidence="1">
    <location>
        <begin position="103"/>
        <end position="135"/>
    </location>
</feature>
<feature type="compositionally biased region" description="Basic and acidic residues" evidence="1">
    <location>
        <begin position="1"/>
        <end position="24"/>
    </location>
</feature>
<dbReference type="Proteomes" id="UP000038011">
    <property type="component" value="Unassembled WGS sequence"/>
</dbReference>
<comment type="caution">
    <text evidence="2">The sequence shown here is derived from an EMBL/GenBank/DDBJ whole genome shotgun (WGS) entry which is preliminary data.</text>
</comment>
<proteinExistence type="predicted"/>
<dbReference type="STRING" id="1514904.SU32_05680"/>
<name>A0A0M9GND7_9HYPH</name>
<dbReference type="Pfam" id="PF09538">
    <property type="entry name" value="FYDLN_acid"/>
    <property type="match status" value="1"/>
</dbReference>
<keyword evidence="3" id="KW-1185">Reference proteome</keyword>
<accession>A0A0M9GND7</accession>
<dbReference type="RefSeq" id="WP_053998387.1">
    <property type="nucleotide sequence ID" value="NZ_JXMU01000007.1"/>
</dbReference>
<reference evidence="2 3" key="1">
    <citation type="submission" date="2015-01" db="EMBL/GenBank/DDBJ databases">
        <title>Ahrensia donghaiensis sp. nov., a novel dimethylsulphoniopropionate-cleavage bacterium isolated from seawater and emended descriptions of the genus Ahrensia and Ahrensia kielensis.</title>
        <authorList>
            <person name="Liu J."/>
        </authorList>
    </citation>
    <scope>NUCLEOTIDE SEQUENCE [LARGE SCALE GENOMIC DNA]</scope>
    <source>
        <strain evidence="2 3">LZD062</strain>
    </source>
</reference>
<feature type="region of interest" description="Disordered" evidence="1">
    <location>
        <begin position="1"/>
        <end position="149"/>
    </location>
</feature>
<dbReference type="NCBIfam" id="TIGR02300">
    <property type="entry name" value="FYDLN_acid"/>
    <property type="match status" value="1"/>
</dbReference>
<evidence type="ECO:0000313" key="2">
    <source>
        <dbReference type="EMBL" id="KPB01863.1"/>
    </source>
</evidence>